<evidence type="ECO:0000256" key="1">
    <source>
        <dbReference type="SAM" id="MobiDB-lite"/>
    </source>
</evidence>
<feature type="region of interest" description="Disordered" evidence="1">
    <location>
        <begin position="54"/>
        <end position="78"/>
    </location>
</feature>
<reference evidence="2" key="1">
    <citation type="journal article" date="2023" name="Mol. Phylogenet. Evol.">
        <title>Genome-scale phylogeny and comparative genomics of the fungal order Sordariales.</title>
        <authorList>
            <person name="Hensen N."/>
            <person name="Bonometti L."/>
            <person name="Westerberg I."/>
            <person name="Brannstrom I.O."/>
            <person name="Guillou S."/>
            <person name="Cros-Aarteil S."/>
            <person name="Calhoun S."/>
            <person name="Haridas S."/>
            <person name="Kuo A."/>
            <person name="Mondo S."/>
            <person name="Pangilinan J."/>
            <person name="Riley R."/>
            <person name="LaButti K."/>
            <person name="Andreopoulos B."/>
            <person name="Lipzen A."/>
            <person name="Chen C."/>
            <person name="Yan M."/>
            <person name="Daum C."/>
            <person name="Ng V."/>
            <person name="Clum A."/>
            <person name="Steindorff A."/>
            <person name="Ohm R.A."/>
            <person name="Martin F."/>
            <person name="Silar P."/>
            <person name="Natvig D.O."/>
            <person name="Lalanne C."/>
            <person name="Gautier V."/>
            <person name="Ament-Velasquez S.L."/>
            <person name="Kruys A."/>
            <person name="Hutchinson M.I."/>
            <person name="Powell A.J."/>
            <person name="Barry K."/>
            <person name="Miller A.N."/>
            <person name="Grigoriev I.V."/>
            <person name="Debuchy R."/>
            <person name="Gladieux P."/>
            <person name="Hiltunen Thoren M."/>
            <person name="Johannesson H."/>
        </authorList>
    </citation>
    <scope>NUCLEOTIDE SEQUENCE</scope>
    <source>
        <strain evidence="2">CBS 232.78</strain>
    </source>
</reference>
<evidence type="ECO:0000313" key="3">
    <source>
        <dbReference type="Proteomes" id="UP001285441"/>
    </source>
</evidence>
<keyword evidence="3" id="KW-1185">Reference proteome</keyword>
<proteinExistence type="predicted"/>
<dbReference type="EMBL" id="JAULSW010000011">
    <property type="protein sequence ID" value="KAK3367866.1"/>
    <property type="molecule type" value="Genomic_DNA"/>
</dbReference>
<reference evidence="2" key="2">
    <citation type="submission" date="2023-06" db="EMBL/GenBank/DDBJ databases">
        <authorList>
            <consortium name="Lawrence Berkeley National Laboratory"/>
            <person name="Haridas S."/>
            <person name="Hensen N."/>
            <person name="Bonometti L."/>
            <person name="Westerberg I."/>
            <person name="Brannstrom I.O."/>
            <person name="Guillou S."/>
            <person name="Cros-Aarteil S."/>
            <person name="Calhoun S."/>
            <person name="Kuo A."/>
            <person name="Mondo S."/>
            <person name="Pangilinan J."/>
            <person name="Riley R."/>
            <person name="LaButti K."/>
            <person name="Andreopoulos B."/>
            <person name="Lipzen A."/>
            <person name="Chen C."/>
            <person name="Yanf M."/>
            <person name="Daum C."/>
            <person name="Ng V."/>
            <person name="Clum A."/>
            <person name="Steindorff A."/>
            <person name="Ohm R."/>
            <person name="Martin F."/>
            <person name="Silar P."/>
            <person name="Natvig D."/>
            <person name="Lalanne C."/>
            <person name="Gautier V."/>
            <person name="Ament-velasquez S.L."/>
            <person name="Kruys A."/>
            <person name="Hutchinson M.I."/>
            <person name="Powell A.J."/>
            <person name="Barry K."/>
            <person name="Miller A.N."/>
            <person name="Grigoriev I.V."/>
            <person name="Debuchy R."/>
            <person name="Gladieux P."/>
            <person name="Thoren M.H."/>
            <person name="Johannesson H."/>
        </authorList>
    </citation>
    <scope>NUCLEOTIDE SEQUENCE</scope>
    <source>
        <strain evidence="2">CBS 232.78</strain>
    </source>
</reference>
<dbReference type="Proteomes" id="UP001285441">
    <property type="component" value="Unassembled WGS sequence"/>
</dbReference>
<evidence type="ECO:0000313" key="2">
    <source>
        <dbReference type="EMBL" id="KAK3367866.1"/>
    </source>
</evidence>
<accession>A0AAE0K0Q9</accession>
<comment type="caution">
    <text evidence="2">The sequence shown here is derived from an EMBL/GenBank/DDBJ whole genome shotgun (WGS) entry which is preliminary data.</text>
</comment>
<organism evidence="2 3">
    <name type="scientific">Podospora didyma</name>
    <dbReference type="NCBI Taxonomy" id="330526"/>
    <lineage>
        <taxon>Eukaryota</taxon>
        <taxon>Fungi</taxon>
        <taxon>Dikarya</taxon>
        <taxon>Ascomycota</taxon>
        <taxon>Pezizomycotina</taxon>
        <taxon>Sordariomycetes</taxon>
        <taxon>Sordariomycetidae</taxon>
        <taxon>Sordariales</taxon>
        <taxon>Podosporaceae</taxon>
        <taxon>Podospora</taxon>
    </lineage>
</organism>
<feature type="compositionally biased region" description="Low complexity" evidence="1">
    <location>
        <begin position="63"/>
        <end position="74"/>
    </location>
</feature>
<sequence length="216" mass="24176">MEVQKTSLDIGKALAEPSREKGKLTKVVGEQVLDVYVIRHPSCDEANALVTSDRHGQSPVGIQAPQQQPYAPTQGKPPGHTVWGAFIPGVDNIEMELESLFADEECLDEKMWNNGFEKESERFLANVMQSIQQEVTQHNGKGARRFRPLLPTSLPRTRNSPFRLPHRKTRKLLEQPNSDRRTMNKGALPEDCRNVAEESQWSFEDGAPSFTVAGKG</sequence>
<name>A0AAE0K0Q9_9PEZI</name>
<gene>
    <name evidence="2" type="ORF">B0H63DRAFT_455920</name>
</gene>
<protein>
    <submittedName>
        <fullName evidence="2">Uncharacterized protein</fullName>
    </submittedName>
</protein>
<dbReference type="AlphaFoldDB" id="A0AAE0K0Q9"/>